<dbReference type="InterPro" id="IPR050508">
    <property type="entry name" value="Methyltransf_Superfamily"/>
</dbReference>
<evidence type="ECO:0000313" key="2">
    <source>
        <dbReference type="EMBL" id="MDQ2585998.1"/>
    </source>
</evidence>
<accession>A0ABU0X1M1</accession>
<reference evidence="2 3" key="1">
    <citation type="submission" date="2017-06" db="EMBL/GenBank/DDBJ databases">
        <title>Cultured bacterium strain Saccharothrix yanglingensis Hhs.015.</title>
        <authorList>
            <person name="Xia Y."/>
        </authorList>
    </citation>
    <scope>NUCLEOTIDE SEQUENCE [LARGE SCALE GENOMIC DNA]</scope>
    <source>
        <strain evidence="2 3">Hhs.015</strain>
    </source>
</reference>
<dbReference type="CDD" id="cd02440">
    <property type="entry name" value="AdoMet_MTases"/>
    <property type="match status" value="1"/>
</dbReference>
<evidence type="ECO:0000259" key="1">
    <source>
        <dbReference type="Pfam" id="PF08241"/>
    </source>
</evidence>
<proteinExistence type="predicted"/>
<protein>
    <submittedName>
        <fullName evidence="2">Ubiquinone biosynthesis protein UbiE</fullName>
    </submittedName>
</protein>
<dbReference type="PANTHER" id="PTHR42912">
    <property type="entry name" value="METHYLTRANSFERASE"/>
    <property type="match status" value="1"/>
</dbReference>
<dbReference type="EMBL" id="NSDM01000007">
    <property type="protein sequence ID" value="MDQ2585998.1"/>
    <property type="molecule type" value="Genomic_DNA"/>
</dbReference>
<keyword evidence="3" id="KW-1185">Reference proteome</keyword>
<name>A0ABU0X1M1_9PSEU</name>
<keyword evidence="2" id="KW-0830">Ubiquinone</keyword>
<gene>
    <name evidence="2" type="ORF">CKY47_18790</name>
</gene>
<dbReference type="RefSeq" id="WP_306747197.1">
    <property type="nucleotide sequence ID" value="NZ_NSDM01000007.1"/>
</dbReference>
<dbReference type="InterPro" id="IPR013216">
    <property type="entry name" value="Methyltransf_11"/>
</dbReference>
<dbReference type="Pfam" id="PF08241">
    <property type="entry name" value="Methyltransf_11"/>
    <property type="match status" value="1"/>
</dbReference>
<dbReference type="Proteomes" id="UP001225605">
    <property type="component" value="Unassembled WGS sequence"/>
</dbReference>
<dbReference type="Gene3D" id="3.40.50.150">
    <property type="entry name" value="Vaccinia Virus protein VP39"/>
    <property type="match status" value="1"/>
</dbReference>
<dbReference type="InterPro" id="IPR029063">
    <property type="entry name" value="SAM-dependent_MTases_sf"/>
</dbReference>
<sequence>MPTTLPDPIDYLDHAAREGRGYKLRLLDALDLRPEDTALDLGCGPGTDLPAMAERAGSVIGVDLDPVMVAEARRRTEGLPVEVLLGDAHALPLDPGSVSRVRVDRVLHLVRDPAAVLAEVARVLRPGGRAVLAQPDWETLVLDPGAVSANLAFNRFVCDRVVRHPVVGRRLARLASGAGLRVESVGTTAPVLRDFDTADHLLGLTRNAHRAAAAGHLTRAAADAWLADLAAGPFLAAFTLFRVVVTAP</sequence>
<feature type="domain" description="Methyltransferase type 11" evidence="1">
    <location>
        <begin position="39"/>
        <end position="131"/>
    </location>
</feature>
<evidence type="ECO:0000313" key="3">
    <source>
        <dbReference type="Proteomes" id="UP001225605"/>
    </source>
</evidence>
<comment type="caution">
    <text evidence="2">The sequence shown here is derived from an EMBL/GenBank/DDBJ whole genome shotgun (WGS) entry which is preliminary data.</text>
</comment>
<organism evidence="2 3">
    <name type="scientific">Saccharothrix yanglingensis</name>
    <dbReference type="NCBI Taxonomy" id="659496"/>
    <lineage>
        <taxon>Bacteria</taxon>
        <taxon>Bacillati</taxon>
        <taxon>Actinomycetota</taxon>
        <taxon>Actinomycetes</taxon>
        <taxon>Pseudonocardiales</taxon>
        <taxon>Pseudonocardiaceae</taxon>
        <taxon>Saccharothrix</taxon>
    </lineage>
</organism>
<dbReference type="SUPFAM" id="SSF53335">
    <property type="entry name" value="S-adenosyl-L-methionine-dependent methyltransferases"/>
    <property type="match status" value="1"/>
</dbReference>